<reference evidence="1 2" key="1">
    <citation type="submission" date="2019-04" db="EMBL/GenBank/DDBJ databases">
        <title>Complete Genome of UW386 and Higher Quality Genome of UW700.</title>
        <authorList>
            <person name="Jacobs J."/>
            <person name="Perez A."/>
            <person name="Steidl O."/>
            <person name="Allen C."/>
        </authorList>
    </citation>
    <scope>NUCLEOTIDE SEQUENCE [LARGE SCALE GENOMIC DNA]</scope>
    <source>
        <strain evidence="1 2">UW386</strain>
    </source>
</reference>
<protein>
    <recommendedName>
        <fullName evidence="3">Restriction endonuclease type IV Mrr domain-containing protein</fullName>
    </recommendedName>
</protein>
<evidence type="ECO:0008006" key="3">
    <source>
        <dbReference type="Google" id="ProtNLM"/>
    </source>
</evidence>
<dbReference type="Proteomes" id="UP000310553">
    <property type="component" value="Chromosome"/>
</dbReference>
<organism evidence="1 2">
    <name type="scientific">Ralstonia solanacearum</name>
    <name type="common">Pseudomonas solanacearum</name>
    <dbReference type="NCBI Taxonomy" id="305"/>
    <lineage>
        <taxon>Bacteria</taxon>
        <taxon>Pseudomonadati</taxon>
        <taxon>Pseudomonadota</taxon>
        <taxon>Betaproteobacteria</taxon>
        <taxon>Burkholderiales</taxon>
        <taxon>Burkholderiaceae</taxon>
        <taxon>Ralstonia</taxon>
        <taxon>Ralstonia solanacearum species complex</taxon>
    </lineage>
</organism>
<evidence type="ECO:0000313" key="1">
    <source>
        <dbReference type="EMBL" id="QCX49681.1"/>
    </source>
</evidence>
<evidence type="ECO:0000313" key="2">
    <source>
        <dbReference type="Proteomes" id="UP000310553"/>
    </source>
</evidence>
<dbReference type="EMBL" id="CP039339">
    <property type="protein sequence ID" value="QCX49681.1"/>
    <property type="molecule type" value="Genomic_DNA"/>
</dbReference>
<sequence length="165" mass="18062">MTAISTRYEEVARTLLDRFAEDFGLSSVEGKQDVPGHLTGTSWEIDAKGVVEGNDAFLLVECRRHTTSKLAQEDLGAIAYRIMDIGAAGAITVSPHDLQSGAKKVAAANKIVHVQLSPDCTPEEFQLQFLDKMRVGFHDEVKVSATDHLKITLTKADGTSWTEEF</sequence>
<gene>
    <name evidence="1" type="ORF">E7Z57_11615</name>
</gene>
<accession>A0AA92IEN1</accession>
<proteinExistence type="predicted"/>
<dbReference type="AlphaFoldDB" id="A0AA92IEN1"/>
<name>A0AA92IEN1_RALSL</name>